<evidence type="ECO:0000313" key="2">
    <source>
        <dbReference type="Proteomes" id="UP000827976"/>
    </source>
</evidence>
<organism evidence="1 2">
    <name type="scientific">Dioscorea alata</name>
    <name type="common">Purple yam</name>
    <dbReference type="NCBI Taxonomy" id="55571"/>
    <lineage>
        <taxon>Eukaryota</taxon>
        <taxon>Viridiplantae</taxon>
        <taxon>Streptophyta</taxon>
        <taxon>Embryophyta</taxon>
        <taxon>Tracheophyta</taxon>
        <taxon>Spermatophyta</taxon>
        <taxon>Magnoliopsida</taxon>
        <taxon>Liliopsida</taxon>
        <taxon>Dioscoreales</taxon>
        <taxon>Dioscoreaceae</taxon>
        <taxon>Dioscorea</taxon>
    </lineage>
</organism>
<keyword evidence="2" id="KW-1185">Reference proteome</keyword>
<comment type="caution">
    <text evidence="1">The sequence shown here is derived from an EMBL/GenBank/DDBJ whole genome shotgun (WGS) entry which is preliminary data.</text>
</comment>
<sequence length="1235" mass="134504">MKKKGSSFSSILTIFKHANTTDQWLMAFGFIGAVGDGLSGPITVYITSRLMNNLGDDISSSYSLFNHNMNENSLHMLFLAGGSFVAAFLEGFCWTRTAERQASTMRVKHLKAMLRQDVEYFDLKLASTSEVIDNISSDSLVIQDVISEKVPNFIMNFSTFVGCYAIGFTLMWRLAIVALPTVLLLIIPGILCGRILMSIAREMREEYSKATYVVEQAISSVRTVYSFVGEQKTMENFSAALDGSVKLGLHHGLIKGLAIGSTGITFAIWSFVSWYGSKFVMHDGGLGGNVFATGTGIIFGGMALGTGLSCLKPFSEAISAGERIMEMVKRIPKIDIDTTEGEILENVDGEVEFKGVDFAYPSRPENSILNEFSLKVPAGMAVALVGSSGSGKSTVIALLERFYDPLHGEVLLDTVNIKQLKLKWLRSKIGLVSQEPALFATSIKENILFGKEDASMDEVVAAAKDSSAHDFICQLPQGYDTQVGERGVQMSGGQKQRIAIARALLRSPKILLLDEATSALDTESERIVQKALDKVSLGRTTIVIAHRLSTIRNANLIAVIQAGKVTENGTHTELLQNENGLYSTLVHLQQSSKTTEMVEVHPSASMSTCISNNEDQISQNMSVVNFPKPSDSNETQENQLEKPKMKPPAPSFWRLLLMNTPEWKQAVIGSISATFFGAVQPIYAYVLGGVVSVYFLKDRKEMNDSIQVYSLIFLSLSVISLFLNVVQHYNLAAMGEYLTKRVREVMLSKILTFEVGWFDQDQNSSGAICSRLSKDANAVRSLVGDRMALLIQTFSAVAVACTMGLVIAWRLALIMIAVQPLIIVCFYARKTLLKNMSSKAIKAQSESSKLAAEAIGNLRTVTAFCSQDRILRLFEKAQEGPLRESVKQSWYAGFGLGASRSLTICTCALDFWYGGKLVSGGYITSKALLQTFMVLVSTGRVIADAGSMTTDIAKGSDAVGSVFDVLDRHSKIEPENTDGYQPKELFGNVEICGVDFAYPARPDILIFKNLSLSIETGKSTALVGQSGSGKSTIIGLIERFYDPLTGIIKIDGKDIKTYCLRSLRQHIALVGQEPALFAGTIKENIKYGTEEATEVEVEAAARVANAHDFISCLEDAYETSCGDRGVQLSGGQKQRIAIARAILKNPAILLLDEATSALDSHSEKVVQEALEKIMVGRTSVVVAHRLSTIQNCDPIVVLEKGMVVEKGSHASLLAKGPSGSYFSLVSLQQGSKRIE</sequence>
<name>A0ACB7UIG9_DIOAL</name>
<dbReference type="Proteomes" id="UP000827976">
    <property type="component" value="Chromosome 16"/>
</dbReference>
<evidence type="ECO:0000313" key="1">
    <source>
        <dbReference type="EMBL" id="KAH7660068.1"/>
    </source>
</evidence>
<protein>
    <submittedName>
        <fullName evidence="1">Xenobiotic-transporting ATPase protein</fullName>
    </submittedName>
</protein>
<gene>
    <name evidence="1" type="ORF">IHE45_16G074300</name>
</gene>
<dbReference type="EMBL" id="CM037026">
    <property type="protein sequence ID" value="KAH7660068.1"/>
    <property type="molecule type" value="Genomic_DNA"/>
</dbReference>
<reference evidence="2" key="1">
    <citation type="journal article" date="2022" name="Nat. Commun.">
        <title>Chromosome evolution and the genetic basis of agronomically important traits in greater yam.</title>
        <authorList>
            <person name="Bredeson J.V."/>
            <person name="Lyons J.B."/>
            <person name="Oniyinde I.O."/>
            <person name="Okereke N.R."/>
            <person name="Kolade O."/>
            <person name="Nnabue I."/>
            <person name="Nwadili C.O."/>
            <person name="Hribova E."/>
            <person name="Parker M."/>
            <person name="Nwogha J."/>
            <person name="Shu S."/>
            <person name="Carlson J."/>
            <person name="Kariba R."/>
            <person name="Muthemba S."/>
            <person name="Knop K."/>
            <person name="Barton G.J."/>
            <person name="Sherwood A.V."/>
            <person name="Lopez-Montes A."/>
            <person name="Asiedu R."/>
            <person name="Jamnadass R."/>
            <person name="Muchugi A."/>
            <person name="Goodstein D."/>
            <person name="Egesi C.N."/>
            <person name="Featherston J."/>
            <person name="Asfaw A."/>
            <person name="Simpson G.G."/>
            <person name="Dolezel J."/>
            <person name="Hendre P.S."/>
            <person name="Van Deynze A."/>
            <person name="Kumar P.L."/>
            <person name="Obidiegwu J.E."/>
            <person name="Bhattacharjee R."/>
            <person name="Rokhsar D.S."/>
        </authorList>
    </citation>
    <scope>NUCLEOTIDE SEQUENCE [LARGE SCALE GENOMIC DNA]</scope>
    <source>
        <strain evidence="2">cv. TDa95/00328</strain>
    </source>
</reference>
<accession>A0ACB7UIG9</accession>
<proteinExistence type="predicted"/>